<dbReference type="EMBL" id="JBHSAO010000016">
    <property type="protein sequence ID" value="MFC4025496.1"/>
    <property type="molecule type" value="Genomic_DNA"/>
</dbReference>
<evidence type="ECO:0000256" key="2">
    <source>
        <dbReference type="SAM" id="SignalP"/>
    </source>
</evidence>
<evidence type="ECO:0000313" key="4">
    <source>
        <dbReference type="Proteomes" id="UP001595772"/>
    </source>
</evidence>
<evidence type="ECO:0000313" key="3">
    <source>
        <dbReference type="EMBL" id="MFC4025496.1"/>
    </source>
</evidence>
<gene>
    <name evidence="3" type="ORF">ACFOUV_17065</name>
</gene>
<keyword evidence="2" id="KW-0732">Signal</keyword>
<proteinExistence type="predicted"/>
<evidence type="ECO:0000256" key="1">
    <source>
        <dbReference type="SAM" id="MobiDB-lite"/>
    </source>
</evidence>
<name>A0ABV8H2W2_9BACI</name>
<dbReference type="RefSeq" id="WP_379497991.1">
    <property type="nucleotide sequence ID" value="NZ_JBHSAO010000016.1"/>
</dbReference>
<evidence type="ECO:0008006" key="5">
    <source>
        <dbReference type="Google" id="ProtNLM"/>
    </source>
</evidence>
<dbReference type="PROSITE" id="PS51257">
    <property type="entry name" value="PROKAR_LIPOPROTEIN"/>
    <property type="match status" value="1"/>
</dbReference>
<organism evidence="3 4">
    <name type="scientific">Oceanobacillus longus</name>
    <dbReference type="NCBI Taxonomy" id="930120"/>
    <lineage>
        <taxon>Bacteria</taxon>
        <taxon>Bacillati</taxon>
        <taxon>Bacillota</taxon>
        <taxon>Bacilli</taxon>
        <taxon>Bacillales</taxon>
        <taxon>Bacillaceae</taxon>
        <taxon>Oceanobacillus</taxon>
    </lineage>
</organism>
<accession>A0ABV8H2W2</accession>
<feature type="region of interest" description="Disordered" evidence="1">
    <location>
        <begin position="23"/>
        <end position="43"/>
    </location>
</feature>
<feature type="chain" id="PRO_5047028116" description="DUF4352 domain-containing protein" evidence="2">
    <location>
        <begin position="21"/>
        <end position="194"/>
    </location>
</feature>
<protein>
    <recommendedName>
        <fullName evidence="5">DUF4352 domain-containing protein</fullName>
    </recommendedName>
</protein>
<keyword evidence="4" id="KW-1185">Reference proteome</keyword>
<comment type="caution">
    <text evidence="3">The sequence shown here is derived from an EMBL/GenBank/DDBJ whole genome shotgun (WGS) entry which is preliminary data.</text>
</comment>
<reference evidence="4" key="1">
    <citation type="journal article" date="2019" name="Int. J. Syst. Evol. Microbiol.">
        <title>The Global Catalogue of Microorganisms (GCM) 10K type strain sequencing project: providing services to taxonomists for standard genome sequencing and annotation.</title>
        <authorList>
            <consortium name="The Broad Institute Genomics Platform"/>
            <consortium name="The Broad Institute Genome Sequencing Center for Infectious Disease"/>
            <person name="Wu L."/>
            <person name="Ma J."/>
        </authorList>
    </citation>
    <scope>NUCLEOTIDE SEQUENCE [LARGE SCALE GENOMIC DNA]</scope>
    <source>
        <strain evidence="4">IBRC-M 10703</strain>
    </source>
</reference>
<feature type="signal peptide" evidence="2">
    <location>
        <begin position="1"/>
        <end position="20"/>
    </location>
</feature>
<sequence length="194" mass="21568">MKNFLLLNVLILVVLLGACSDNKTDQQQSGRESRDNNIEQNSYGGFEHVGKAENLGTYKSGPISVTIKAANLNTGTLTDDFYIDLLGKEKVDYMNIAIDISTESEKIQFNPGHLKVVTDAGETIESPHDYLSDKVEMQYLKSYNTQRILVYVFEDTKAESVESVNFIVEAPKNENGESLGEYIEVPINFSKGGE</sequence>
<dbReference type="Proteomes" id="UP001595772">
    <property type="component" value="Unassembled WGS sequence"/>
</dbReference>